<gene>
    <name evidence="1" type="ORF">JHZ66_02220</name>
</gene>
<dbReference type="EMBL" id="JAEVFO010000015">
    <property type="protein sequence ID" value="MBM0137642.1"/>
    <property type="molecule type" value="Genomic_DNA"/>
</dbReference>
<feature type="non-terminal residue" evidence="1">
    <location>
        <position position="1"/>
    </location>
</feature>
<accession>A0ABS1X859</accession>
<name>A0ABS1X859_PSEC1</name>
<dbReference type="Proteomes" id="UP000644195">
    <property type="component" value="Unassembled WGS sequence"/>
</dbReference>
<organism evidence="1 2">
    <name type="scientific">Pseudomonas cannabina pv. alisalensis</name>
    <dbReference type="NCBI Taxonomy" id="757414"/>
    <lineage>
        <taxon>Bacteria</taxon>
        <taxon>Pseudomonadati</taxon>
        <taxon>Pseudomonadota</taxon>
        <taxon>Gammaproteobacteria</taxon>
        <taxon>Pseudomonadales</taxon>
        <taxon>Pseudomonadaceae</taxon>
        <taxon>Pseudomonas</taxon>
    </lineage>
</organism>
<protein>
    <submittedName>
        <fullName evidence="1">Uncharacterized protein</fullName>
    </submittedName>
</protein>
<keyword evidence="2" id="KW-1185">Reference proteome</keyword>
<evidence type="ECO:0000313" key="1">
    <source>
        <dbReference type="EMBL" id="MBM0137642.1"/>
    </source>
</evidence>
<evidence type="ECO:0000313" key="2">
    <source>
        <dbReference type="Proteomes" id="UP000644195"/>
    </source>
</evidence>
<reference evidence="1 2" key="1">
    <citation type="submission" date="2020-12" db="EMBL/GenBank/DDBJ databases">
        <title>Genome of Pca MAFF 106156.</title>
        <authorList>
            <person name="Fujikawa T."/>
            <person name="Inoue Y."/>
        </authorList>
    </citation>
    <scope>NUCLEOTIDE SEQUENCE [LARGE SCALE GENOMIC DNA]</scope>
    <source>
        <strain evidence="1 2">MAFF 106156</strain>
    </source>
</reference>
<proteinExistence type="predicted"/>
<comment type="caution">
    <text evidence="1">The sequence shown here is derived from an EMBL/GenBank/DDBJ whole genome shotgun (WGS) entry which is preliminary data.</text>
</comment>
<sequence>LKHALHQEADALLNGLGDVTNLATRIGELNGALNHQGFADKPWMKALKQPVQDTFKALGELARGAGKATLESILLAWVPIDSRLAVGKQQNIVALIRTLLIGQVLLDSPAHIAINQHVITQLKQWLREWRVLDQQIRDTRRSWQYPTAYKPRKSIARELAAHQQKLRAHELSLPALLDFQNNEYAKQLQNEIRQYAQTGKAISKDWRAQAKRWL</sequence>
<feature type="non-terminal residue" evidence="1">
    <location>
        <position position="214"/>
    </location>
</feature>